<dbReference type="RefSeq" id="WP_106005771.1">
    <property type="nucleotide sequence ID" value="NZ_CP136419.1"/>
</dbReference>
<dbReference type="Proteomes" id="UP000238415">
    <property type="component" value="Unassembled WGS sequence"/>
</dbReference>
<comment type="function">
    <text evidence="6">Toxic component of a toxin-antitoxin (TA) system. An RNase.</text>
</comment>
<keyword evidence="8" id="KW-0255">Endonuclease</keyword>
<dbReference type="HAMAP" id="MF_00265">
    <property type="entry name" value="VapC_Nob1"/>
    <property type="match status" value="1"/>
</dbReference>
<evidence type="ECO:0000256" key="4">
    <source>
        <dbReference type="ARBA" id="ARBA00022801"/>
    </source>
</evidence>
<keyword evidence="1 6" id="KW-1277">Toxin-antitoxin system</keyword>
<evidence type="ECO:0000259" key="7">
    <source>
        <dbReference type="Pfam" id="PF01850"/>
    </source>
</evidence>
<organism evidence="8 9">
    <name type="scientific">Neomoorella humiferrea</name>
    <dbReference type="NCBI Taxonomy" id="676965"/>
    <lineage>
        <taxon>Bacteria</taxon>
        <taxon>Bacillati</taxon>
        <taxon>Bacillota</taxon>
        <taxon>Clostridia</taxon>
        <taxon>Neomoorellales</taxon>
        <taxon>Neomoorellaceae</taxon>
        <taxon>Neomoorella</taxon>
    </lineage>
</organism>
<feature type="binding site" evidence="6">
    <location>
        <position position="7"/>
    </location>
    <ligand>
        <name>Mg(2+)</name>
        <dbReference type="ChEBI" id="CHEBI:18420"/>
    </ligand>
</feature>
<comment type="caution">
    <text evidence="8">The sequence shown here is derived from an EMBL/GenBank/DDBJ whole genome shotgun (WGS) entry which is preliminary data.</text>
</comment>
<dbReference type="InterPro" id="IPR044153">
    <property type="entry name" value="PIN_Pae0151-like"/>
</dbReference>
<dbReference type="SUPFAM" id="SSF88723">
    <property type="entry name" value="PIN domain-like"/>
    <property type="match status" value="1"/>
</dbReference>
<dbReference type="AlphaFoldDB" id="A0A2T0APA3"/>
<keyword evidence="2 6" id="KW-0540">Nuclease</keyword>
<keyword evidence="5 6" id="KW-0460">Magnesium</keyword>
<dbReference type="GO" id="GO:0004519">
    <property type="term" value="F:endonuclease activity"/>
    <property type="evidence" value="ECO:0007669"/>
    <property type="project" value="UniProtKB-KW"/>
</dbReference>
<dbReference type="GO" id="GO:0090729">
    <property type="term" value="F:toxin activity"/>
    <property type="evidence" value="ECO:0007669"/>
    <property type="project" value="UniProtKB-KW"/>
</dbReference>
<evidence type="ECO:0000313" key="8">
    <source>
        <dbReference type="EMBL" id="PRR70721.1"/>
    </source>
</evidence>
<dbReference type="InterPro" id="IPR051619">
    <property type="entry name" value="TypeII_TA_RNase_PINc/VapC"/>
</dbReference>
<proteinExistence type="inferred from homology"/>
<accession>A0A2T0APA3</accession>
<comment type="similarity">
    <text evidence="6">Belongs to the PINc/VapC protein family.</text>
</comment>
<dbReference type="InterPro" id="IPR002716">
    <property type="entry name" value="PIN_dom"/>
</dbReference>
<keyword evidence="3 6" id="KW-0479">Metal-binding</keyword>
<comment type="cofactor">
    <cofactor evidence="6">
        <name>Mg(2+)</name>
        <dbReference type="ChEBI" id="CHEBI:18420"/>
    </cofactor>
</comment>
<dbReference type="GO" id="GO:0004540">
    <property type="term" value="F:RNA nuclease activity"/>
    <property type="evidence" value="ECO:0007669"/>
    <property type="project" value="InterPro"/>
</dbReference>
<dbReference type="CDD" id="cd09873">
    <property type="entry name" value="PIN_Pae0151-like"/>
    <property type="match status" value="1"/>
</dbReference>
<keyword evidence="4 6" id="KW-0378">Hydrolase</keyword>
<evidence type="ECO:0000256" key="6">
    <source>
        <dbReference type="HAMAP-Rule" id="MF_00265"/>
    </source>
</evidence>
<dbReference type="PANTHER" id="PTHR35901">
    <property type="entry name" value="RIBONUCLEASE VAPC3"/>
    <property type="match status" value="1"/>
</dbReference>
<dbReference type="InterPro" id="IPR022907">
    <property type="entry name" value="VapC_family"/>
</dbReference>
<keyword evidence="9" id="KW-1185">Reference proteome</keyword>
<dbReference type="EMBL" id="PVXM01000046">
    <property type="protein sequence ID" value="PRR70721.1"/>
    <property type="molecule type" value="Genomic_DNA"/>
</dbReference>
<evidence type="ECO:0000256" key="1">
    <source>
        <dbReference type="ARBA" id="ARBA00022649"/>
    </source>
</evidence>
<evidence type="ECO:0000256" key="3">
    <source>
        <dbReference type="ARBA" id="ARBA00022723"/>
    </source>
</evidence>
<dbReference type="PANTHER" id="PTHR35901:SF1">
    <property type="entry name" value="EXONUCLEASE VAPC9"/>
    <property type="match status" value="1"/>
</dbReference>
<evidence type="ECO:0000256" key="2">
    <source>
        <dbReference type="ARBA" id="ARBA00022722"/>
    </source>
</evidence>
<keyword evidence="6" id="KW-0800">Toxin</keyword>
<protein>
    <recommendedName>
        <fullName evidence="6">Ribonuclease VapC</fullName>
        <shortName evidence="6">RNase VapC</shortName>
        <ecNumber evidence="6">3.1.-.-</ecNumber>
    </recommendedName>
    <alternativeName>
        <fullName evidence="6">Toxin VapC</fullName>
    </alternativeName>
</protein>
<sequence>MKIFVVDAIVAVKWYIPEPHWEAAVELLERAGKGECRLWAPELIFAEIGNVLWKKCTRGEIDTEDARRILAAITQKFPARVAEIQPLLPAAFEIANGYRRSLYDSLYIALAVAKNAVFITVDKKLANALLPTSLGPYVRLLQDNGLL</sequence>
<evidence type="ECO:0000256" key="5">
    <source>
        <dbReference type="ARBA" id="ARBA00022842"/>
    </source>
</evidence>
<dbReference type="Gene3D" id="3.40.50.1010">
    <property type="entry name" value="5'-nuclease"/>
    <property type="match status" value="1"/>
</dbReference>
<dbReference type="Pfam" id="PF01850">
    <property type="entry name" value="PIN"/>
    <property type="match status" value="1"/>
</dbReference>
<dbReference type="GO" id="GO:0016787">
    <property type="term" value="F:hydrolase activity"/>
    <property type="evidence" value="ECO:0007669"/>
    <property type="project" value="UniProtKB-KW"/>
</dbReference>
<name>A0A2T0APA3_9FIRM</name>
<dbReference type="GO" id="GO:0000287">
    <property type="term" value="F:magnesium ion binding"/>
    <property type="evidence" value="ECO:0007669"/>
    <property type="project" value="UniProtKB-UniRule"/>
</dbReference>
<feature type="domain" description="PIN" evidence="7">
    <location>
        <begin position="5"/>
        <end position="127"/>
    </location>
</feature>
<dbReference type="EC" id="3.1.-.-" evidence="6"/>
<dbReference type="OrthoDB" id="459975at2"/>
<feature type="binding site" evidence="6">
    <location>
        <position position="104"/>
    </location>
    <ligand>
        <name>Mg(2+)</name>
        <dbReference type="ChEBI" id="CHEBI:18420"/>
    </ligand>
</feature>
<evidence type="ECO:0000313" key="9">
    <source>
        <dbReference type="Proteomes" id="UP000238415"/>
    </source>
</evidence>
<dbReference type="InterPro" id="IPR029060">
    <property type="entry name" value="PIN-like_dom_sf"/>
</dbReference>
<gene>
    <name evidence="8" type="primary">vapC_4</name>
    <name evidence="6" type="synonym">vapC</name>
    <name evidence="8" type="ORF">MOHU_18280</name>
</gene>
<reference evidence="8 9" key="1">
    <citation type="submission" date="2018-03" db="EMBL/GenBank/DDBJ databases">
        <title>Genome sequence of Moorella humiferrea DSM 23265.</title>
        <authorList>
            <person name="Poehlein A."/>
            <person name="Daniel R."/>
        </authorList>
    </citation>
    <scope>NUCLEOTIDE SEQUENCE [LARGE SCALE GENOMIC DNA]</scope>
    <source>
        <strain evidence="8 9">DSM 23265</strain>
    </source>
</reference>